<feature type="compositionally biased region" description="Polar residues" evidence="1">
    <location>
        <begin position="34"/>
        <end position="45"/>
    </location>
</feature>
<reference evidence="2 3" key="1">
    <citation type="journal article" date="2024" name="BMC Genomics">
        <title>De novo assembly and annotation of Popillia japonica's genome with initial clues to its potential as an invasive pest.</title>
        <authorList>
            <person name="Cucini C."/>
            <person name="Boschi S."/>
            <person name="Funari R."/>
            <person name="Cardaioli E."/>
            <person name="Iannotti N."/>
            <person name="Marturano G."/>
            <person name="Paoli F."/>
            <person name="Bruttini M."/>
            <person name="Carapelli A."/>
            <person name="Frati F."/>
            <person name="Nardi F."/>
        </authorList>
    </citation>
    <scope>NUCLEOTIDE SEQUENCE [LARGE SCALE GENOMIC DNA]</scope>
    <source>
        <strain evidence="2">DMR45628</strain>
    </source>
</reference>
<feature type="compositionally biased region" description="Low complexity" evidence="1">
    <location>
        <begin position="65"/>
        <end position="74"/>
    </location>
</feature>
<accession>A0AAW1LB50</accession>
<name>A0AAW1LB50_POPJA</name>
<feature type="region of interest" description="Disordered" evidence="1">
    <location>
        <begin position="34"/>
        <end position="76"/>
    </location>
</feature>
<keyword evidence="3" id="KW-1185">Reference proteome</keyword>
<sequence>MYGKRSVISHSKTAPKGTASLITLGLIIEEEYQPSSAETNSTSEELSFESHEAMTKGGEFKPKFTTATASTTTSRQKRSYEFLMGLVNNNSKFQVTNTEDDIRIPRRDKVKQRTNNIAVISDKRVSGIAAFFFADLHLSRSM</sequence>
<comment type="caution">
    <text evidence="2">The sequence shown here is derived from an EMBL/GenBank/DDBJ whole genome shotgun (WGS) entry which is preliminary data.</text>
</comment>
<protein>
    <submittedName>
        <fullName evidence="2">Uncharacterized protein</fullName>
    </submittedName>
</protein>
<feature type="compositionally biased region" description="Basic and acidic residues" evidence="1">
    <location>
        <begin position="48"/>
        <end position="62"/>
    </location>
</feature>
<proteinExistence type="predicted"/>
<evidence type="ECO:0000256" key="1">
    <source>
        <dbReference type="SAM" id="MobiDB-lite"/>
    </source>
</evidence>
<dbReference type="EMBL" id="JASPKY010000132">
    <property type="protein sequence ID" value="KAK9731455.1"/>
    <property type="molecule type" value="Genomic_DNA"/>
</dbReference>
<gene>
    <name evidence="2" type="ORF">QE152_g13643</name>
</gene>
<dbReference type="Proteomes" id="UP001458880">
    <property type="component" value="Unassembled WGS sequence"/>
</dbReference>
<evidence type="ECO:0000313" key="2">
    <source>
        <dbReference type="EMBL" id="KAK9731455.1"/>
    </source>
</evidence>
<organism evidence="2 3">
    <name type="scientific">Popillia japonica</name>
    <name type="common">Japanese beetle</name>
    <dbReference type="NCBI Taxonomy" id="7064"/>
    <lineage>
        <taxon>Eukaryota</taxon>
        <taxon>Metazoa</taxon>
        <taxon>Ecdysozoa</taxon>
        <taxon>Arthropoda</taxon>
        <taxon>Hexapoda</taxon>
        <taxon>Insecta</taxon>
        <taxon>Pterygota</taxon>
        <taxon>Neoptera</taxon>
        <taxon>Endopterygota</taxon>
        <taxon>Coleoptera</taxon>
        <taxon>Polyphaga</taxon>
        <taxon>Scarabaeiformia</taxon>
        <taxon>Scarabaeidae</taxon>
        <taxon>Rutelinae</taxon>
        <taxon>Popillia</taxon>
    </lineage>
</organism>
<evidence type="ECO:0000313" key="3">
    <source>
        <dbReference type="Proteomes" id="UP001458880"/>
    </source>
</evidence>
<dbReference type="AlphaFoldDB" id="A0AAW1LB50"/>